<evidence type="ECO:0000256" key="1">
    <source>
        <dbReference type="SAM" id="Phobius"/>
    </source>
</evidence>
<evidence type="ECO:0000313" key="4">
    <source>
        <dbReference type="Proteomes" id="UP000773462"/>
    </source>
</evidence>
<sequence>MSSGHQNHEELSVREEENEAGLPLSEADVELNHPYIPPRPKRRPRKRKFIAGLLAAVLPGTGHLYLGLLRKGVSVIFLIVLDIVALLYFSSIGMQINVPLLILLGLLIPVLYFYNVFDALQNADLILRFPVEHDLEELETIQSGTTTSRRRVRISEPGISFGLLLLIGGAMLFLFQQKPPWLRVFIETSAGAAVAVVLIGLGLLMGIREMARDSIARQDKERKKRRIGRYTASVTLAAVGILLLLDWRDGTDYMMLLLKWWPIIPVLWGVEYLLIYILFRRLKQSGTAGRARMDLRGLFSAVILAACVFIVTEQEHYLHLWNKVSLNLTVAAVDYGEAEGSSYQKAPLMVPVELNTSKVNIDAINGDILIHRAAVEDIEITATVWVDQLDGVQAEAIADQSFVEVTEGTTIKITPQSKAYGESGKRQPRINLDISLPEDRRFDLNVRTMNGGITLQNVEAIADISLETGNGELILHRIYGNVKGKTLNGAVRTRDVLGNVELGTSGGDMGAWDVRGALKLSTAVGNITAYDSGDVLDLSTKNGNVEVSGARSKLHAESLNGRISIRSGDFGGDWDVYSAVGDIELFLPLTGNYTVEGSSGYGDIVTDLPGLVIDKKVLSGQIGTGEFKLRVDGNSNLNVSKY</sequence>
<dbReference type="RefSeq" id="WP_245368723.1">
    <property type="nucleotide sequence ID" value="NZ_JAGGLV010000045.1"/>
</dbReference>
<protein>
    <submittedName>
        <fullName evidence="3">DUF4097 and DUF4098 domain-containing protein YvlB/TM2 domain-containing membrane protein YozV</fullName>
    </submittedName>
</protein>
<name>A0ABS4P3W0_9BACL</name>
<proteinExistence type="predicted"/>
<dbReference type="EMBL" id="JAGGLV010000045">
    <property type="protein sequence ID" value="MBP2116410.1"/>
    <property type="molecule type" value="Genomic_DNA"/>
</dbReference>
<feature type="transmembrane region" description="Helical" evidence="1">
    <location>
        <begin position="49"/>
        <end position="68"/>
    </location>
</feature>
<keyword evidence="1" id="KW-0472">Membrane</keyword>
<feature type="transmembrane region" description="Helical" evidence="1">
    <location>
        <begin position="227"/>
        <end position="245"/>
    </location>
</feature>
<feature type="domain" description="DUF4097" evidence="2">
    <location>
        <begin position="406"/>
        <end position="608"/>
    </location>
</feature>
<feature type="transmembrane region" description="Helical" evidence="1">
    <location>
        <begin position="158"/>
        <end position="175"/>
    </location>
</feature>
<keyword evidence="1" id="KW-0812">Transmembrane</keyword>
<accession>A0ABS4P3W0</accession>
<feature type="transmembrane region" description="Helical" evidence="1">
    <location>
        <begin position="98"/>
        <end position="117"/>
    </location>
</feature>
<comment type="caution">
    <text evidence="3">The sequence shown here is derived from an EMBL/GenBank/DDBJ whole genome shotgun (WGS) entry which is preliminary data.</text>
</comment>
<feature type="transmembrane region" description="Helical" evidence="1">
    <location>
        <begin position="260"/>
        <end position="279"/>
    </location>
</feature>
<evidence type="ECO:0000313" key="3">
    <source>
        <dbReference type="EMBL" id="MBP2116410.1"/>
    </source>
</evidence>
<dbReference type="InterPro" id="IPR025164">
    <property type="entry name" value="Toastrack_DUF4097"/>
</dbReference>
<feature type="transmembrane region" description="Helical" evidence="1">
    <location>
        <begin position="181"/>
        <end position="206"/>
    </location>
</feature>
<dbReference type="Pfam" id="PF13349">
    <property type="entry name" value="DUF4097"/>
    <property type="match status" value="1"/>
</dbReference>
<reference evidence="3 4" key="1">
    <citation type="submission" date="2021-03" db="EMBL/GenBank/DDBJ databases">
        <title>Genomic Encyclopedia of Type Strains, Phase IV (KMG-IV): sequencing the most valuable type-strain genomes for metagenomic binning, comparative biology and taxonomic classification.</title>
        <authorList>
            <person name="Goeker M."/>
        </authorList>
    </citation>
    <scope>NUCLEOTIDE SEQUENCE [LARGE SCALE GENOMIC DNA]</scope>
    <source>
        <strain evidence="3 4">DSM 101953</strain>
    </source>
</reference>
<keyword evidence="1" id="KW-1133">Transmembrane helix</keyword>
<organism evidence="3 4">
    <name type="scientific">Paenibacillus silagei</name>
    <dbReference type="NCBI Taxonomy" id="1670801"/>
    <lineage>
        <taxon>Bacteria</taxon>
        <taxon>Bacillati</taxon>
        <taxon>Bacillota</taxon>
        <taxon>Bacilli</taxon>
        <taxon>Bacillales</taxon>
        <taxon>Paenibacillaceae</taxon>
        <taxon>Paenibacillus</taxon>
    </lineage>
</organism>
<evidence type="ECO:0000259" key="2">
    <source>
        <dbReference type="Pfam" id="PF13349"/>
    </source>
</evidence>
<gene>
    <name evidence="3" type="ORF">J2Z70_006640</name>
</gene>
<dbReference type="Proteomes" id="UP000773462">
    <property type="component" value="Unassembled WGS sequence"/>
</dbReference>
<keyword evidence="4" id="KW-1185">Reference proteome</keyword>
<feature type="transmembrane region" description="Helical" evidence="1">
    <location>
        <begin position="295"/>
        <end position="312"/>
    </location>
</feature>